<dbReference type="Proteomes" id="UP001165120">
    <property type="component" value="Unassembled WGS sequence"/>
</dbReference>
<sequence>MLRFLHRHASFQRAIIGIPGSHVSSQAVIEGQIRKFHTSTILKKGLEEQERITFEYEEDIFADPEKAVGTEATTLQYAYRRHGETFGQLVQEVHHGRDPLHNERVISPEEALLSVDPRYRDTETGELLRGATSAESRLHENTLRGRVNRRRIVIPEYISKAINNNMLLLHDPKKLRQKAAEYYVKMKETDLQVEVNSFEDIDADTQIASTFIQDYASAYQIISELRNRIGTEKFNPDKVMTYGYGPATGMLALNDLMGDDFNPSVKDVVINGSFLMERRAKILLSRQANEYHPRGEAQKDPRDDESANLSSQENVDVDESEQLETTKDISNEELEEYKDELDDTRGQEYVGKVKTKALKIKSIIMNGLRPESNQYDLIIASHQLLADKKFFPHQVDQRIDRLIKRLAPGGHLIIVERGNPLGSEIVARVRQVVLRPENNENNLEKIPRLYRTENLLARDASELENLEDTDEIEPELLEAFDIVEEQKLEEEQYHLKVVAPCQHHGKCPLQFSNPEVFKYGQVGKRLKFCNFSIDVQRPQFIMELKRGAKLATKWTTGTSTVPIKGLAQPGRGRASCNDFEVASFSYLILERSANDDKILDDIAELREAENKQIEEKLDNNQPVREIGFSGESIDHWPRTIATPLKKKGFVIADMCAASGHIEKWHISKSTGNADYHDARKLDAGDLWALGKKSAIQSTKENTFYFERIKQKEDNIRKQKKRSADKIKRKVVSDYRKAMNSDPENLDDKIKKMAYIDAYTFLGKPKQQQLLKKEKFKY</sequence>
<feature type="compositionally biased region" description="Acidic residues" evidence="8">
    <location>
        <begin position="331"/>
        <end position="342"/>
    </location>
</feature>
<dbReference type="GO" id="GO:0006412">
    <property type="term" value="P:translation"/>
    <property type="evidence" value="ECO:0007669"/>
    <property type="project" value="InterPro"/>
</dbReference>
<keyword evidence="5" id="KW-0411">Iron-sulfur</keyword>
<dbReference type="EMBL" id="BSXN01001271">
    <property type="protein sequence ID" value="GME72412.1"/>
    <property type="molecule type" value="Genomic_DNA"/>
</dbReference>
<protein>
    <submittedName>
        <fullName evidence="9">Unnamed protein product</fullName>
    </submittedName>
</protein>
<name>A0A9W6T1P3_CANBO</name>
<dbReference type="AlphaFoldDB" id="A0A9W6T1P3"/>
<keyword evidence="3" id="KW-0809">Transit peptide</keyword>
<evidence type="ECO:0000256" key="2">
    <source>
        <dbReference type="ARBA" id="ARBA00022723"/>
    </source>
</evidence>
<dbReference type="GO" id="GO:0046872">
    <property type="term" value="F:metal ion binding"/>
    <property type="evidence" value="ECO:0007669"/>
    <property type="project" value="UniProtKB-KW"/>
</dbReference>
<dbReference type="GO" id="GO:0051536">
    <property type="term" value="F:iron-sulfur cluster binding"/>
    <property type="evidence" value="ECO:0007669"/>
    <property type="project" value="UniProtKB-KW"/>
</dbReference>
<keyword evidence="10" id="KW-1185">Reference proteome</keyword>
<accession>A0A9W6T1P3</accession>
<evidence type="ECO:0000256" key="3">
    <source>
        <dbReference type="ARBA" id="ARBA00022946"/>
    </source>
</evidence>
<feature type="compositionally biased region" description="Basic and acidic residues" evidence="8">
    <location>
        <begin position="289"/>
        <end position="305"/>
    </location>
</feature>
<dbReference type="GO" id="GO:0008168">
    <property type="term" value="F:methyltransferase activity"/>
    <property type="evidence" value="ECO:0007669"/>
    <property type="project" value="InterPro"/>
</dbReference>
<dbReference type="Pfam" id="PF09243">
    <property type="entry name" value="Rsm22"/>
    <property type="match status" value="1"/>
</dbReference>
<dbReference type="InterPro" id="IPR016522">
    <property type="entry name" value="RSM22_mit_bud"/>
</dbReference>
<evidence type="ECO:0000256" key="5">
    <source>
        <dbReference type="ARBA" id="ARBA00023014"/>
    </source>
</evidence>
<evidence type="ECO:0000256" key="7">
    <source>
        <dbReference type="ARBA" id="ARBA00045681"/>
    </source>
</evidence>
<dbReference type="GO" id="GO:0003735">
    <property type="term" value="F:structural constituent of ribosome"/>
    <property type="evidence" value="ECO:0007669"/>
    <property type="project" value="TreeGrafter"/>
</dbReference>
<feature type="region of interest" description="Disordered" evidence="8">
    <location>
        <begin position="287"/>
        <end position="342"/>
    </location>
</feature>
<organism evidence="9 10">
    <name type="scientific">Candida boidinii</name>
    <name type="common">Yeast</name>
    <dbReference type="NCBI Taxonomy" id="5477"/>
    <lineage>
        <taxon>Eukaryota</taxon>
        <taxon>Fungi</taxon>
        <taxon>Dikarya</taxon>
        <taxon>Ascomycota</taxon>
        <taxon>Saccharomycotina</taxon>
        <taxon>Pichiomycetes</taxon>
        <taxon>Pichiales</taxon>
        <taxon>Pichiaceae</taxon>
        <taxon>Ogataea</taxon>
        <taxon>Ogataea/Candida clade</taxon>
    </lineage>
</organism>
<evidence type="ECO:0000313" key="10">
    <source>
        <dbReference type="Proteomes" id="UP001165120"/>
    </source>
</evidence>
<evidence type="ECO:0000313" key="9">
    <source>
        <dbReference type="EMBL" id="GME72412.1"/>
    </source>
</evidence>
<dbReference type="GO" id="GO:0005763">
    <property type="term" value="C:mitochondrial small ribosomal subunit"/>
    <property type="evidence" value="ECO:0007669"/>
    <property type="project" value="TreeGrafter"/>
</dbReference>
<comment type="subcellular location">
    <subcellularLocation>
        <location evidence="1">Mitochondrion</location>
    </subcellularLocation>
</comment>
<evidence type="ECO:0000256" key="1">
    <source>
        <dbReference type="ARBA" id="ARBA00004173"/>
    </source>
</evidence>
<dbReference type="InterPro" id="IPR015324">
    <property type="entry name" value="Ribosomal_Rsm22-like"/>
</dbReference>
<evidence type="ECO:0000256" key="6">
    <source>
        <dbReference type="ARBA" id="ARBA00023128"/>
    </source>
</evidence>
<comment type="function">
    <text evidence="7">Mitochondrial ribosome (mitoribosome) assembly factor. Binds at the interface of the head and body domains of the mitochondrial small ribosomal subunit (mt-SSU), occluding the mRNA channel and preventing compaction of the head domain towards the body. Probable inactive methyltransferase: retains the characteristic folding and ability to bind S-adenosyl-L-methionine, but it probably lost its methyltransferase activity.</text>
</comment>
<reference evidence="9" key="1">
    <citation type="submission" date="2023-04" db="EMBL/GenBank/DDBJ databases">
        <title>Candida boidinii NBRC 10035.</title>
        <authorList>
            <person name="Ichikawa N."/>
            <person name="Sato H."/>
            <person name="Tonouchi N."/>
        </authorList>
    </citation>
    <scope>NUCLEOTIDE SEQUENCE</scope>
    <source>
        <strain evidence="9">NBRC 10035</strain>
    </source>
</reference>
<comment type="caution">
    <text evidence="9">The sequence shown here is derived from an EMBL/GenBank/DDBJ whole genome shotgun (WGS) entry which is preliminary data.</text>
</comment>
<dbReference type="PIRSF" id="PIRSF007797">
    <property type="entry name" value="RSM22"/>
    <property type="match status" value="1"/>
</dbReference>
<keyword evidence="6" id="KW-0496">Mitochondrion</keyword>
<evidence type="ECO:0000256" key="8">
    <source>
        <dbReference type="SAM" id="MobiDB-lite"/>
    </source>
</evidence>
<dbReference type="InterPro" id="IPR052571">
    <property type="entry name" value="Mt_RNA_Methyltransferase"/>
</dbReference>
<dbReference type="PANTHER" id="PTHR13184">
    <property type="entry name" value="37S RIBOSOMAL PROTEIN S22"/>
    <property type="match status" value="1"/>
</dbReference>
<dbReference type="PANTHER" id="PTHR13184:SF5">
    <property type="entry name" value="METHYLTRANSFERASE-LIKE PROTEIN 17, MITOCHONDRIAL"/>
    <property type="match status" value="1"/>
</dbReference>
<evidence type="ECO:0000256" key="4">
    <source>
        <dbReference type="ARBA" id="ARBA00023004"/>
    </source>
</evidence>
<gene>
    <name evidence="9" type="ORF">Cboi02_000359500</name>
</gene>
<keyword evidence="2" id="KW-0479">Metal-binding</keyword>
<proteinExistence type="predicted"/>
<keyword evidence="4" id="KW-0408">Iron</keyword>